<keyword evidence="3" id="KW-1185">Reference proteome</keyword>
<evidence type="ECO:0000313" key="2">
    <source>
        <dbReference type="EMBL" id="VVD03633.1"/>
    </source>
</evidence>
<name>A0A5E4R325_9NEOP</name>
<proteinExistence type="predicted"/>
<feature type="region of interest" description="Disordered" evidence="1">
    <location>
        <begin position="234"/>
        <end position="267"/>
    </location>
</feature>
<dbReference type="AlphaFoldDB" id="A0A5E4R325"/>
<gene>
    <name evidence="2" type="ORF">LSINAPIS_LOCUS13587</name>
</gene>
<evidence type="ECO:0000313" key="3">
    <source>
        <dbReference type="Proteomes" id="UP000324832"/>
    </source>
</evidence>
<feature type="region of interest" description="Disordered" evidence="1">
    <location>
        <begin position="167"/>
        <end position="202"/>
    </location>
</feature>
<organism evidence="2 3">
    <name type="scientific">Leptidea sinapis</name>
    <dbReference type="NCBI Taxonomy" id="189913"/>
    <lineage>
        <taxon>Eukaryota</taxon>
        <taxon>Metazoa</taxon>
        <taxon>Ecdysozoa</taxon>
        <taxon>Arthropoda</taxon>
        <taxon>Hexapoda</taxon>
        <taxon>Insecta</taxon>
        <taxon>Pterygota</taxon>
        <taxon>Neoptera</taxon>
        <taxon>Endopterygota</taxon>
        <taxon>Lepidoptera</taxon>
        <taxon>Glossata</taxon>
        <taxon>Ditrysia</taxon>
        <taxon>Papilionoidea</taxon>
        <taxon>Pieridae</taxon>
        <taxon>Dismorphiinae</taxon>
        <taxon>Leptidea</taxon>
    </lineage>
</organism>
<protein>
    <submittedName>
        <fullName evidence="2">Uncharacterized protein</fullName>
    </submittedName>
</protein>
<reference evidence="2 3" key="1">
    <citation type="submission" date="2017-07" db="EMBL/GenBank/DDBJ databases">
        <authorList>
            <person name="Talla V."/>
            <person name="Backstrom N."/>
        </authorList>
    </citation>
    <scope>NUCLEOTIDE SEQUENCE [LARGE SCALE GENOMIC DNA]</scope>
</reference>
<dbReference type="EMBL" id="FZQP02006785">
    <property type="protein sequence ID" value="VVD03633.1"/>
    <property type="molecule type" value="Genomic_DNA"/>
</dbReference>
<sequence length="390" mass="44979">MSLTDCDSVIKTMGDLIPRYNGNPKTLNYYIREVESVISLIEPGWQAHPVLISLIKSRLSGAAIDAIAYEKSLDSWPEVKHALLRRLGETRNEIQVMQELTRMRRLKSEDAETFGKRLRDILDTLFTVGKHTDKSYYESMVIEHYISQLEFNVGIGVRIMKPTSLELTTNPGTNTASTSQIRQKTDHSRLFPQNNYLRSINNNPPRLFNPNFVPQQNNMNSQQRQQWIQSSLPWKNSHQGHKTSGNVRNNFGHQPNVPQQNINPTQKVSDVSMRSVNKPEKPQFTFEELFYTPNENQAAQEAAFKVGETVYKQVAMTARDVKTKPTYKGPYKIIHMHPNAILISCSDGLILSLRKSRPTFYFLHLRKSAFWKLENIEQQEKITFKAHPRH</sequence>
<accession>A0A5E4R325</accession>
<evidence type="ECO:0000256" key="1">
    <source>
        <dbReference type="SAM" id="MobiDB-lite"/>
    </source>
</evidence>
<feature type="compositionally biased region" description="Polar residues" evidence="1">
    <location>
        <begin position="191"/>
        <end position="200"/>
    </location>
</feature>
<dbReference type="Proteomes" id="UP000324832">
    <property type="component" value="Unassembled WGS sequence"/>
</dbReference>
<feature type="compositionally biased region" description="Polar residues" evidence="1">
    <location>
        <begin position="167"/>
        <end position="182"/>
    </location>
</feature>